<feature type="coiled-coil region" evidence="1">
    <location>
        <begin position="87"/>
        <end position="135"/>
    </location>
</feature>
<feature type="compositionally biased region" description="Polar residues" evidence="2">
    <location>
        <begin position="268"/>
        <end position="279"/>
    </location>
</feature>
<comment type="caution">
    <text evidence="4">The sequence shown here is derived from an EMBL/GenBank/DDBJ whole genome shotgun (WGS) entry which is preliminary data.</text>
</comment>
<dbReference type="AlphaFoldDB" id="A0AAW2BYG0"/>
<feature type="chain" id="PRO_5043598454" evidence="3">
    <location>
        <begin position="17"/>
        <end position="291"/>
    </location>
</feature>
<evidence type="ECO:0000313" key="5">
    <source>
        <dbReference type="Proteomes" id="UP001459277"/>
    </source>
</evidence>
<feature type="region of interest" description="Disordered" evidence="2">
    <location>
        <begin position="216"/>
        <end position="291"/>
    </location>
</feature>
<feature type="compositionally biased region" description="Basic and acidic residues" evidence="2">
    <location>
        <begin position="216"/>
        <end position="230"/>
    </location>
</feature>
<keyword evidence="1" id="KW-0175">Coiled coil</keyword>
<name>A0AAW2BYG0_9ROSI</name>
<dbReference type="Proteomes" id="UP001459277">
    <property type="component" value="Unassembled WGS sequence"/>
</dbReference>
<feature type="compositionally biased region" description="Low complexity" evidence="2">
    <location>
        <begin position="177"/>
        <end position="189"/>
    </location>
</feature>
<evidence type="ECO:0000256" key="3">
    <source>
        <dbReference type="SAM" id="SignalP"/>
    </source>
</evidence>
<feature type="signal peptide" evidence="3">
    <location>
        <begin position="1"/>
        <end position="16"/>
    </location>
</feature>
<keyword evidence="5" id="KW-1185">Reference proteome</keyword>
<protein>
    <submittedName>
        <fullName evidence="4">Uncharacterized protein</fullName>
    </submittedName>
</protein>
<sequence>MGYRAGVFSLLILSLAKDPCLLRINVAIPGFLLPEGALIPGSTLLTQPILEHAFTVCPIPEGVPKVGASSSRPLIKESRRVAVVKAFEVAKKKSQDLVTKLAEAERDKKSAKAALDVVERRLRPNKNQLRQAEDELVAAKGSVASKCGTRPLDRAGVEAFSALRSAKNVYYPPAIHASGSSSSKADSASKVVNEGKDSPSKILPLAEVSFEVAKQTEDAKKVDDALKEPAKNAPKGPVKEKEASQCMEIVLTSLPLPPKEDPKGKGPSLTTADSTQPPKTQKDKLVIKMKS</sequence>
<feature type="region of interest" description="Disordered" evidence="2">
    <location>
        <begin position="174"/>
        <end position="198"/>
    </location>
</feature>
<organism evidence="4 5">
    <name type="scientific">Lithocarpus litseifolius</name>
    <dbReference type="NCBI Taxonomy" id="425828"/>
    <lineage>
        <taxon>Eukaryota</taxon>
        <taxon>Viridiplantae</taxon>
        <taxon>Streptophyta</taxon>
        <taxon>Embryophyta</taxon>
        <taxon>Tracheophyta</taxon>
        <taxon>Spermatophyta</taxon>
        <taxon>Magnoliopsida</taxon>
        <taxon>eudicotyledons</taxon>
        <taxon>Gunneridae</taxon>
        <taxon>Pentapetalae</taxon>
        <taxon>rosids</taxon>
        <taxon>fabids</taxon>
        <taxon>Fagales</taxon>
        <taxon>Fagaceae</taxon>
        <taxon>Lithocarpus</taxon>
    </lineage>
</organism>
<accession>A0AAW2BYG0</accession>
<evidence type="ECO:0000313" key="4">
    <source>
        <dbReference type="EMBL" id="KAK9989055.1"/>
    </source>
</evidence>
<evidence type="ECO:0000256" key="2">
    <source>
        <dbReference type="SAM" id="MobiDB-lite"/>
    </source>
</evidence>
<gene>
    <name evidence="4" type="ORF">SO802_029294</name>
</gene>
<proteinExistence type="predicted"/>
<reference evidence="4 5" key="1">
    <citation type="submission" date="2024-01" db="EMBL/GenBank/DDBJ databases">
        <title>A telomere-to-telomere, gap-free genome of sweet tea (Lithocarpus litseifolius).</title>
        <authorList>
            <person name="Zhou J."/>
        </authorList>
    </citation>
    <scope>NUCLEOTIDE SEQUENCE [LARGE SCALE GENOMIC DNA]</scope>
    <source>
        <strain evidence="4">Zhou-2022a</strain>
        <tissue evidence="4">Leaf</tissue>
    </source>
</reference>
<evidence type="ECO:0000256" key="1">
    <source>
        <dbReference type="SAM" id="Coils"/>
    </source>
</evidence>
<feature type="compositionally biased region" description="Basic and acidic residues" evidence="2">
    <location>
        <begin position="280"/>
        <end position="291"/>
    </location>
</feature>
<keyword evidence="3" id="KW-0732">Signal</keyword>
<dbReference type="EMBL" id="JAZDWU010000010">
    <property type="protein sequence ID" value="KAK9989055.1"/>
    <property type="molecule type" value="Genomic_DNA"/>
</dbReference>